<evidence type="ECO:0000313" key="3">
    <source>
        <dbReference type="Proteomes" id="UP000326757"/>
    </source>
</evidence>
<feature type="region of interest" description="Disordered" evidence="1">
    <location>
        <begin position="153"/>
        <end position="200"/>
    </location>
</feature>
<feature type="compositionally biased region" description="Polar residues" evidence="1">
    <location>
        <begin position="191"/>
        <end position="200"/>
    </location>
</feature>
<protein>
    <submittedName>
        <fullName evidence="2">Uncharacterized protein</fullName>
    </submittedName>
</protein>
<evidence type="ECO:0000256" key="1">
    <source>
        <dbReference type="SAM" id="MobiDB-lite"/>
    </source>
</evidence>
<reference evidence="2 3" key="1">
    <citation type="submission" date="2019-06" db="EMBL/GenBank/DDBJ databases">
        <title>Genome Sequence of the Brown Rot Fungal Pathogen Monilinia laxa.</title>
        <authorList>
            <person name="De Miccolis Angelini R.M."/>
            <person name="Landi L."/>
            <person name="Abate D."/>
            <person name="Pollastro S."/>
            <person name="Romanazzi G."/>
            <person name="Faretra F."/>
        </authorList>
    </citation>
    <scope>NUCLEOTIDE SEQUENCE [LARGE SCALE GENOMIC DNA]</scope>
    <source>
        <strain evidence="2 3">Mlax316</strain>
    </source>
</reference>
<feature type="region of interest" description="Disordered" evidence="1">
    <location>
        <begin position="71"/>
        <end position="93"/>
    </location>
</feature>
<feature type="compositionally biased region" description="Basic and acidic residues" evidence="1">
    <location>
        <begin position="153"/>
        <end position="170"/>
    </location>
</feature>
<accession>A0A5N6KFE9</accession>
<proteinExistence type="predicted"/>
<comment type="caution">
    <text evidence="2">The sequence shown here is derived from an EMBL/GenBank/DDBJ whole genome shotgun (WGS) entry which is preliminary data.</text>
</comment>
<feature type="compositionally biased region" description="Polar residues" evidence="1">
    <location>
        <begin position="75"/>
        <end position="87"/>
    </location>
</feature>
<gene>
    <name evidence="2" type="ORF">EYC80_005745</name>
</gene>
<keyword evidence="3" id="KW-1185">Reference proteome</keyword>
<sequence>MITLQLLFDRNTPSIPRSDSEPTANITLNDQFVFRSPNLKVRSNSISSINSACAFGTSLNVKTPYPSFPKRYAPNETSTQNGNYFRRNNTHRRGGGGWGEGKGFVFRINYGWKERNFLPVLGRGIDIMNGDGRDSCGTGSHILLSLGACSRERGKEEEKAQEREKHEHNIPLEQSPRIPFREEESTPSKPPSTTKQNPRISIQIIRSPVSSFQSHRARISRNIVARLTSKPIEIVCCARVIFAISCAIAQVRG</sequence>
<organism evidence="2 3">
    <name type="scientific">Monilinia laxa</name>
    <name type="common">Brown rot fungus</name>
    <name type="synonym">Sclerotinia laxa</name>
    <dbReference type="NCBI Taxonomy" id="61186"/>
    <lineage>
        <taxon>Eukaryota</taxon>
        <taxon>Fungi</taxon>
        <taxon>Dikarya</taxon>
        <taxon>Ascomycota</taxon>
        <taxon>Pezizomycotina</taxon>
        <taxon>Leotiomycetes</taxon>
        <taxon>Helotiales</taxon>
        <taxon>Sclerotiniaceae</taxon>
        <taxon>Monilinia</taxon>
    </lineage>
</organism>
<dbReference type="Proteomes" id="UP000326757">
    <property type="component" value="Unassembled WGS sequence"/>
</dbReference>
<dbReference type="AlphaFoldDB" id="A0A5N6KFE9"/>
<dbReference type="EMBL" id="VIGI01000003">
    <property type="protein sequence ID" value="KAB8302311.1"/>
    <property type="molecule type" value="Genomic_DNA"/>
</dbReference>
<name>A0A5N6KFE9_MONLA</name>
<evidence type="ECO:0000313" key="2">
    <source>
        <dbReference type="EMBL" id="KAB8302311.1"/>
    </source>
</evidence>